<evidence type="ECO:0000256" key="1">
    <source>
        <dbReference type="SAM" id="Coils"/>
    </source>
</evidence>
<sequence length="168" mass="18211">MAGSIRSRVAANKDSTSFADQTPLLSSKDGWTVATSVNSSEHEPGVHGPTEFYVAKPTAAQLFKSMLVFLVAVAGVAVAITLFISLAIANLDLPMTSIVYVAGGLCLMNSPIVMYKEWKILVSPSRWETVEQMQEMAKVLKSEADFLEDEIEHLSNCASRYVSATTSF</sequence>
<organism evidence="3 4">
    <name type="scientific">Stephanodiscus triporus</name>
    <dbReference type="NCBI Taxonomy" id="2934178"/>
    <lineage>
        <taxon>Eukaryota</taxon>
        <taxon>Sar</taxon>
        <taxon>Stramenopiles</taxon>
        <taxon>Ochrophyta</taxon>
        <taxon>Bacillariophyta</taxon>
        <taxon>Coscinodiscophyceae</taxon>
        <taxon>Thalassiosirophycidae</taxon>
        <taxon>Stephanodiscales</taxon>
        <taxon>Stephanodiscaceae</taxon>
        <taxon>Stephanodiscus</taxon>
    </lineage>
</organism>
<evidence type="ECO:0000256" key="2">
    <source>
        <dbReference type="SAM" id="Phobius"/>
    </source>
</evidence>
<name>A0ABD3R338_9STRA</name>
<keyword evidence="2" id="KW-1133">Transmembrane helix</keyword>
<proteinExistence type="predicted"/>
<keyword evidence="4" id="KW-1185">Reference proteome</keyword>
<evidence type="ECO:0008006" key="5">
    <source>
        <dbReference type="Google" id="ProtNLM"/>
    </source>
</evidence>
<dbReference type="AlphaFoldDB" id="A0ABD3R338"/>
<comment type="caution">
    <text evidence="3">The sequence shown here is derived from an EMBL/GenBank/DDBJ whole genome shotgun (WGS) entry which is preliminary data.</text>
</comment>
<feature type="coiled-coil region" evidence="1">
    <location>
        <begin position="130"/>
        <end position="157"/>
    </location>
</feature>
<keyword evidence="2" id="KW-0812">Transmembrane</keyword>
<evidence type="ECO:0000313" key="4">
    <source>
        <dbReference type="Proteomes" id="UP001530315"/>
    </source>
</evidence>
<evidence type="ECO:0000313" key="3">
    <source>
        <dbReference type="EMBL" id="KAL3805996.1"/>
    </source>
</evidence>
<reference evidence="3 4" key="1">
    <citation type="submission" date="2024-10" db="EMBL/GenBank/DDBJ databases">
        <title>Updated reference genomes for cyclostephanoid diatoms.</title>
        <authorList>
            <person name="Roberts W.R."/>
            <person name="Alverson A.J."/>
        </authorList>
    </citation>
    <scope>NUCLEOTIDE SEQUENCE [LARGE SCALE GENOMIC DNA]</scope>
    <source>
        <strain evidence="3 4">AJA276-08</strain>
    </source>
</reference>
<accession>A0ABD3R338</accession>
<dbReference type="Proteomes" id="UP001530315">
    <property type="component" value="Unassembled WGS sequence"/>
</dbReference>
<feature type="transmembrane region" description="Helical" evidence="2">
    <location>
        <begin position="97"/>
        <end position="115"/>
    </location>
</feature>
<keyword evidence="2" id="KW-0472">Membrane</keyword>
<protein>
    <recommendedName>
        <fullName evidence="5">Vesicle transport protein</fullName>
    </recommendedName>
</protein>
<gene>
    <name evidence="3" type="ORF">ACHAW5_002353</name>
</gene>
<dbReference type="EMBL" id="JALLAZ020000002">
    <property type="protein sequence ID" value="KAL3805996.1"/>
    <property type="molecule type" value="Genomic_DNA"/>
</dbReference>
<feature type="transmembrane region" description="Helical" evidence="2">
    <location>
        <begin position="66"/>
        <end position="91"/>
    </location>
</feature>
<keyword evidence="1" id="KW-0175">Coiled coil</keyword>